<evidence type="ECO:0000313" key="2">
    <source>
        <dbReference type="Proteomes" id="UP000294887"/>
    </source>
</evidence>
<dbReference type="NCBIfam" id="NF004798">
    <property type="entry name" value="PRK06147.1"/>
    <property type="match status" value="1"/>
</dbReference>
<gene>
    <name evidence="1" type="ORF">EV695_1998</name>
</gene>
<dbReference type="OrthoDB" id="3078238at2"/>
<proteinExistence type="predicted"/>
<dbReference type="EMBL" id="SMFQ01000003">
    <property type="protein sequence ID" value="TCJ87488.1"/>
    <property type="molecule type" value="Genomic_DNA"/>
</dbReference>
<dbReference type="Proteomes" id="UP000294887">
    <property type="component" value="Unassembled WGS sequence"/>
</dbReference>
<accession>A0A4R1F6E6</accession>
<protein>
    <submittedName>
        <fullName evidence="1">3-oxoacyl-[acyl-carrier-protein] synthase-1</fullName>
    </submittedName>
</protein>
<dbReference type="SUPFAM" id="SSF53901">
    <property type="entry name" value="Thiolase-like"/>
    <property type="match status" value="2"/>
</dbReference>
<name>A0A4R1F6E6_9GAMM</name>
<evidence type="ECO:0000313" key="1">
    <source>
        <dbReference type="EMBL" id="TCJ87488.1"/>
    </source>
</evidence>
<dbReference type="RefSeq" id="WP_131905758.1">
    <property type="nucleotide sequence ID" value="NZ_BAAAFU010000004.1"/>
</dbReference>
<organism evidence="1 2">
    <name type="scientific">Cocleimonas flava</name>
    <dbReference type="NCBI Taxonomy" id="634765"/>
    <lineage>
        <taxon>Bacteria</taxon>
        <taxon>Pseudomonadati</taxon>
        <taxon>Pseudomonadota</taxon>
        <taxon>Gammaproteobacteria</taxon>
        <taxon>Thiotrichales</taxon>
        <taxon>Thiotrichaceae</taxon>
        <taxon>Cocleimonas</taxon>
    </lineage>
</organism>
<keyword evidence="2" id="KW-1185">Reference proteome</keyword>
<reference evidence="1 2" key="1">
    <citation type="submission" date="2019-03" db="EMBL/GenBank/DDBJ databases">
        <title>Genomic Encyclopedia of Type Strains, Phase IV (KMG-IV): sequencing the most valuable type-strain genomes for metagenomic binning, comparative biology and taxonomic classification.</title>
        <authorList>
            <person name="Goeker M."/>
        </authorList>
    </citation>
    <scope>NUCLEOTIDE SEQUENCE [LARGE SCALE GENOMIC DNA]</scope>
    <source>
        <strain evidence="1 2">DSM 24830</strain>
    </source>
</reference>
<dbReference type="InterPro" id="IPR016039">
    <property type="entry name" value="Thiolase-like"/>
</dbReference>
<comment type="caution">
    <text evidence="1">The sequence shown here is derived from an EMBL/GenBank/DDBJ whole genome shotgun (WGS) entry which is preliminary data.</text>
</comment>
<dbReference type="Gene3D" id="3.40.47.10">
    <property type="match status" value="1"/>
</dbReference>
<dbReference type="GO" id="GO:0016746">
    <property type="term" value="F:acyltransferase activity"/>
    <property type="evidence" value="ECO:0007669"/>
    <property type="project" value="InterPro"/>
</dbReference>
<sequence length="338" mass="36828">MSIPLAITGVGMVTGVGLSAPATCAAIRCAIDNFQETRFMDDGGEWIIGSSVELEQSWRGETKLIKMAAASIKECLDQNPKIKPEATPLLLCLSEPGRVGRVITDDNQFFVTLQEELKIEFHQKSRIIAMGHVSIGIALQRAREIIEKYDVTQVLIAASDSLLVASTLMDYQEKDRLLTSNNSNGFIPGEAGASIIVEASKKQATLKCFGIGFGVEEAHIDSEIPLRADGLTIAIKESLQDAQCEMGDLDFRISDVAGEQYHFKEATLALGRTLRKRKPTFDIWHPADCIGEVGSVIGLVMLIVFKTANEKNYSDGRAVVAHVGNDDGKRSACILKWS</sequence>
<dbReference type="AlphaFoldDB" id="A0A4R1F6E6"/>